<feature type="signal peptide" evidence="1">
    <location>
        <begin position="1"/>
        <end position="25"/>
    </location>
</feature>
<organism evidence="2 3">
    <name type="scientific">Paraconexibacter antarcticus</name>
    <dbReference type="NCBI Taxonomy" id="2949664"/>
    <lineage>
        <taxon>Bacteria</taxon>
        <taxon>Bacillati</taxon>
        <taxon>Actinomycetota</taxon>
        <taxon>Thermoleophilia</taxon>
        <taxon>Solirubrobacterales</taxon>
        <taxon>Paraconexibacteraceae</taxon>
        <taxon>Paraconexibacter</taxon>
    </lineage>
</organism>
<accession>A0ABY5DSJ9</accession>
<reference evidence="2 3" key="1">
    <citation type="submission" date="2022-06" db="EMBL/GenBank/DDBJ databases">
        <title>Paraconexibacter antarcticus.</title>
        <authorList>
            <person name="Kim C.S."/>
        </authorList>
    </citation>
    <scope>NUCLEOTIDE SEQUENCE [LARGE SCALE GENOMIC DNA]</scope>
    <source>
        <strain evidence="2 3">02-257</strain>
    </source>
</reference>
<evidence type="ECO:0000256" key="1">
    <source>
        <dbReference type="SAM" id="SignalP"/>
    </source>
</evidence>
<proteinExistence type="predicted"/>
<protein>
    <submittedName>
        <fullName evidence="2">Uncharacterized protein</fullName>
    </submittedName>
</protein>
<keyword evidence="3" id="KW-1185">Reference proteome</keyword>
<dbReference type="Proteomes" id="UP001056035">
    <property type="component" value="Chromosome"/>
</dbReference>
<name>A0ABY5DSJ9_9ACTN</name>
<sequence>MRRVGVVLTCLAVVVLGATARVASADPGDQVVTLRSTFEKQHATASFTVPANWAIRARSSSATLTAPSSRGGCSHVITADLNALYVAPTTTSMAWVRSRLSDKGRLVAAFPGLLSWGAASVPGSRTADGVAAQITGSGRYGPIMTEVRLEGTLVRGCPANQGPKLAKRLARMLPGVGITASRR</sequence>
<dbReference type="RefSeq" id="WP_254570518.1">
    <property type="nucleotide sequence ID" value="NZ_CP098502.1"/>
</dbReference>
<keyword evidence="1" id="KW-0732">Signal</keyword>
<feature type="chain" id="PRO_5045975349" evidence="1">
    <location>
        <begin position="26"/>
        <end position="183"/>
    </location>
</feature>
<evidence type="ECO:0000313" key="3">
    <source>
        <dbReference type="Proteomes" id="UP001056035"/>
    </source>
</evidence>
<gene>
    <name evidence="2" type="ORF">NBH00_20940</name>
</gene>
<evidence type="ECO:0000313" key="2">
    <source>
        <dbReference type="EMBL" id="UTI63797.1"/>
    </source>
</evidence>
<dbReference type="EMBL" id="CP098502">
    <property type="protein sequence ID" value="UTI63797.1"/>
    <property type="molecule type" value="Genomic_DNA"/>
</dbReference>